<accession>A0A7X1ND54</accession>
<keyword evidence="2" id="KW-1185">Reference proteome</keyword>
<evidence type="ECO:0000313" key="2">
    <source>
        <dbReference type="Proteomes" id="UP000484381"/>
    </source>
</evidence>
<dbReference type="AlphaFoldDB" id="A0A7X1ND54"/>
<proteinExistence type="predicted"/>
<protein>
    <submittedName>
        <fullName evidence="1">Uncharacterized protein</fullName>
    </submittedName>
</protein>
<evidence type="ECO:0000313" key="1">
    <source>
        <dbReference type="EMBL" id="MPW19735.1"/>
    </source>
</evidence>
<reference evidence="1 2" key="1">
    <citation type="submission" date="2019-10" db="EMBL/GenBank/DDBJ databases">
        <title>Paraburkholderia sp. isolated from nodules of Mimosa pudica from Brazilian Atlantic Forest soils.</title>
        <authorList>
            <person name="Paulitsch F."/>
            <person name="Hungria M."/>
            <person name="Dall'Agnol R."/>
        </authorList>
    </citation>
    <scope>NUCLEOTIDE SEQUENCE [LARGE SCALE GENOMIC DNA]</scope>
    <source>
        <strain evidence="1 2">CNPSo 3157</strain>
    </source>
</reference>
<comment type="caution">
    <text evidence="1">The sequence shown here is derived from an EMBL/GenBank/DDBJ whole genome shotgun (WGS) entry which is preliminary data.</text>
</comment>
<organism evidence="1 2">
    <name type="scientific">Paraburkholderia franconis</name>
    <dbReference type="NCBI Taxonomy" id="2654983"/>
    <lineage>
        <taxon>Bacteria</taxon>
        <taxon>Pseudomonadati</taxon>
        <taxon>Pseudomonadota</taxon>
        <taxon>Betaproteobacteria</taxon>
        <taxon>Burkholderiales</taxon>
        <taxon>Burkholderiaceae</taxon>
        <taxon>Paraburkholderia</taxon>
    </lineage>
</organism>
<gene>
    <name evidence="1" type="ORF">GCT13_23260</name>
</gene>
<sequence>MTYNLRESPFLLPMTTLTTNSHLALMYEQASNFLNLDQAARAQSDWFRSFRDDKDVRSFFKKKKVLAKGTSLQVTAIAQIARAVVDCIEDGEPDLAPTGAEVRDIMKSATDLATKLTAAPSSWLTPSARTRGFQEPLRTLQTMPSIVPARTAGRLPMTQRRTLILRLAHAICEVCDEIPIRLITTVVARAWEDTLERQVYEVLTAAERDSIRALVDSKRRNQADSENTAHLAISRASIPRNRTSPVPDTRTDAQRLAQALDIVGGFVDETAAIVLHDALSTAAAELGIEPDSAEE</sequence>
<dbReference type="EMBL" id="WHNP01000022">
    <property type="protein sequence ID" value="MPW19735.1"/>
    <property type="molecule type" value="Genomic_DNA"/>
</dbReference>
<dbReference type="Proteomes" id="UP000484381">
    <property type="component" value="Unassembled WGS sequence"/>
</dbReference>
<name>A0A7X1ND54_9BURK</name>
<dbReference type="RefSeq" id="WP_152762043.1">
    <property type="nucleotide sequence ID" value="NZ_WHNP01000022.1"/>
</dbReference>